<proteinExistence type="predicted"/>
<evidence type="ECO:0000313" key="2">
    <source>
        <dbReference type="EMBL" id="EDM50005.1"/>
    </source>
</evidence>
<comment type="caution">
    <text evidence="2">The sequence shown here is derived from an EMBL/GenBank/DDBJ whole genome shotgun (WGS) entry which is preliminary data.</text>
</comment>
<gene>
    <name evidence="2" type="ORF">EUBVEN_02651</name>
</gene>
<dbReference type="AlphaFoldDB" id="A5ZAA4"/>
<reference evidence="2 3" key="1">
    <citation type="submission" date="2007-03" db="EMBL/GenBank/DDBJ databases">
        <authorList>
            <person name="Fulton L."/>
            <person name="Clifton S."/>
            <person name="Fulton B."/>
            <person name="Xu J."/>
            <person name="Minx P."/>
            <person name="Pepin K.H."/>
            <person name="Johnson M."/>
            <person name="Thiruvilangam P."/>
            <person name="Bhonagiri V."/>
            <person name="Nash W.E."/>
            <person name="Mardis E.R."/>
            <person name="Wilson R.K."/>
        </authorList>
    </citation>
    <scope>NUCLEOTIDE SEQUENCE [LARGE SCALE GENOMIC DNA]</scope>
    <source>
        <strain evidence="2 3">ATCC 27560</strain>
    </source>
</reference>
<dbReference type="Proteomes" id="UP000006000">
    <property type="component" value="Unassembled WGS sequence"/>
</dbReference>
<evidence type="ECO:0000313" key="3">
    <source>
        <dbReference type="Proteomes" id="UP000006000"/>
    </source>
</evidence>
<name>A5ZAA4_9FIRM</name>
<feature type="compositionally biased region" description="Basic and acidic residues" evidence="1">
    <location>
        <begin position="1"/>
        <end position="10"/>
    </location>
</feature>
<dbReference type="STRING" id="411463.EUBVEN_02651"/>
<organism evidence="2 3">
    <name type="scientific">Eubacterium ventriosum ATCC 27560</name>
    <dbReference type="NCBI Taxonomy" id="411463"/>
    <lineage>
        <taxon>Bacteria</taxon>
        <taxon>Bacillati</taxon>
        <taxon>Bacillota</taxon>
        <taxon>Clostridia</taxon>
        <taxon>Eubacteriales</taxon>
        <taxon>Eubacteriaceae</taxon>
        <taxon>Eubacterium</taxon>
    </lineage>
</organism>
<feature type="compositionally biased region" description="Basic and acidic residues" evidence="1">
    <location>
        <begin position="19"/>
        <end position="33"/>
    </location>
</feature>
<sequence length="33" mass="4065">MKWRGKENRFKPSKYGKGNRTDKKSFLKYDEKI</sequence>
<protein>
    <submittedName>
        <fullName evidence="2">Uncharacterized protein</fullName>
    </submittedName>
</protein>
<feature type="region of interest" description="Disordered" evidence="1">
    <location>
        <begin position="1"/>
        <end position="33"/>
    </location>
</feature>
<reference evidence="2 3" key="2">
    <citation type="submission" date="2007-04" db="EMBL/GenBank/DDBJ databases">
        <title>Draft genome sequence of Eubacterium ventriosum (ATCC 27560).</title>
        <authorList>
            <person name="Sudarsanam P."/>
            <person name="Ley R."/>
            <person name="Guruge J."/>
            <person name="Turnbaugh P.J."/>
            <person name="Mahowald M."/>
            <person name="Liep D."/>
            <person name="Gordon J."/>
        </authorList>
    </citation>
    <scope>NUCLEOTIDE SEQUENCE [LARGE SCALE GENOMIC DNA]</scope>
    <source>
        <strain evidence="2 3">ATCC 27560</strain>
    </source>
</reference>
<evidence type="ECO:0000256" key="1">
    <source>
        <dbReference type="SAM" id="MobiDB-lite"/>
    </source>
</evidence>
<dbReference type="EMBL" id="AAVL02000038">
    <property type="protein sequence ID" value="EDM50005.1"/>
    <property type="molecule type" value="Genomic_DNA"/>
</dbReference>
<dbReference type="HOGENOM" id="CLU_3381945_0_0_9"/>
<accession>A5ZAA4</accession>